<gene>
    <name evidence="1" type="ORF">CLV45_2181</name>
</gene>
<keyword evidence="2" id="KW-1185">Reference proteome</keyword>
<protein>
    <submittedName>
        <fullName evidence="1">Uncharacterized protein DUF4844</fullName>
    </submittedName>
</protein>
<sequence length="219" mass="24658">MKPQVLLTLQAFQAKNKFSDAAWEARGLNPSNSELSAHMNSLFNDCTGELITQVQQGTTKRQLKQTLLTGLNTFDSGDYDTEEKEFVVDTFYELAQLVEVDMKDELNKWHYGSVVYALMKTFMRSEPEKAAPALTQGCTKCKAVLETFLLEKREAIPSACFIVAQCQACTELNLIEVPDGVGRIHFGKYNALQRLDRKQYTSEQAKAKLEQLKSSKDSP</sequence>
<dbReference type="EMBL" id="PGFA01000001">
    <property type="protein sequence ID" value="PJJ60750.1"/>
    <property type="molecule type" value="Genomic_DNA"/>
</dbReference>
<comment type="caution">
    <text evidence="1">The sequence shown here is derived from an EMBL/GenBank/DDBJ whole genome shotgun (WGS) entry which is preliminary data.</text>
</comment>
<evidence type="ECO:0000313" key="2">
    <source>
        <dbReference type="Proteomes" id="UP000228535"/>
    </source>
</evidence>
<dbReference type="Proteomes" id="UP000228535">
    <property type="component" value="Unassembled WGS sequence"/>
</dbReference>
<dbReference type="InterPro" id="IPR038360">
    <property type="entry name" value="DUF4844_sf"/>
</dbReference>
<organism evidence="1 2">
    <name type="scientific">Hymenobacter chitinivorans DSM 11115</name>
    <dbReference type="NCBI Taxonomy" id="1121954"/>
    <lineage>
        <taxon>Bacteria</taxon>
        <taxon>Pseudomonadati</taxon>
        <taxon>Bacteroidota</taxon>
        <taxon>Cytophagia</taxon>
        <taxon>Cytophagales</taxon>
        <taxon>Hymenobacteraceae</taxon>
        <taxon>Hymenobacter</taxon>
    </lineage>
</organism>
<reference evidence="1 2" key="1">
    <citation type="submission" date="2017-11" db="EMBL/GenBank/DDBJ databases">
        <title>Genomic Encyclopedia of Archaeal and Bacterial Type Strains, Phase II (KMG-II): From Individual Species to Whole Genera.</title>
        <authorList>
            <person name="Goeker M."/>
        </authorList>
    </citation>
    <scope>NUCLEOTIDE SEQUENCE [LARGE SCALE GENOMIC DNA]</scope>
    <source>
        <strain evidence="1 2">DSM 11115</strain>
    </source>
</reference>
<dbReference type="InterPro" id="IPR032301">
    <property type="entry name" value="DUF4844"/>
</dbReference>
<accession>A0A2M9BS13</accession>
<dbReference type="Pfam" id="PF16133">
    <property type="entry name" value="DUF4844"/>
    <property type="match status" value="1"/>
</dbReference>
<evidence type="ECO:0000313" key="1">
    <source>
        <dbReference type="EMBL" id="PJJ60750.1"/>
    </source>
</evidence>
<name>A0A2M9BS13_9BACT</name>
<dbReference type="AlphaFoldDB" id="A0A2M9BS13"/>
<proteinExistence type="predicted"/>
<dbReference type="Gene3D" id="1.20.1480.40">
    <property type="entry name" value="Uncharacterised protein PF16133, DUF4844"/>
    <property type="match status" value="1"/>
</dbReference>